<keyword evidence="4" id="KW-0813">Transport</keyword>
<dbReference type="SUPFAM" id="SSF46934">
    <property type="entry name" value="UBA-like"/>
    <property type="match status" value="1"/>
</dbReference>
<evidence type="ECO:0000256" key="5">
    <source>
        <dbReference type="ARBA" id="ARBA00022927"/>
    </source>
</evidence>
<keyword evidence="5" id="KW-0653">Protein transport</keyword>
<evidence type="ECO:0000313" key="11">
    <source>
        <dbReference type="Proteomes" id="UP000094336"/>
    </source>
</evidence>
<evidence type="ECO:0000259" key="9">
    <source>
        <dbReference type="PROSITE" id="PS51151"/>
    </source>
</evidence>
<dbReference type="InterPro" id="IPR044034">
    <property type="entry name" value="NAC-like_UBA"/>
</dbReference>
<dbReference type="Proteomes" id="UP000094336">
    <property type="component" value="Unassembled WGS sequence"/>
</dbReference>
<evidence type="ECO:0000256" key="2">
    <source>
        <dbReference type="ARBA" id="ARBA00009882"/>
    </source>
</evidence>
<dbReference type="GO" id="GO:0032266">
    <property type="term" value="F:phosphatidylinositol-3-phosphate binding"/>
    <property type="evidence" value="ECO:0007669"/>
    <property type="project" value="EnsemblFungi"/>
</dbReference>
<dbReference type="Gene3D" id="1.10.8.10">
    <property type="entry name" value="DNA helicase RuvA subunit, C-terminal domain"/>
    <property type="match status" value="1"/>
</dbReference>
<dbReference type="CDD" id="cd14278">
    <property type="entry name" value="UBA_NAC_like"/>
    <property type="match status" value="1"/>
</dbReference>
<dbReference type="OrthoDB" id="3169036at2759"/>
<dbReference type="InterPro" id="IPR009060">
    <property type="entry name" value="UBA-like_sf"/>
</dbReference>
<dbReference type="InterPro" id="IPR038187">
    <property type="entry name" value="NAC_A/B_dom_sf"/>
</dbReference>
<dbReference type="Gene3D" id="2.20.70.30">
    <property type="entry name" value="Nascent polypeptide-associated complex domain"/>
    <property type="match status" value="1"/>
</dbReference>
<dbReference type="GO" id="GO:0005854">
    <property type="term" value="C:nascent polypeptide-associated complex"/>
    <property type="evidence" value="ECO:0007669"/>
    <property type="project" value="EnsemblFungi"/>
</dbReference>
<name>A0A1E3R119_9ASCO</name>
<dbReference type="Pfam" id="PF01849">
    <property type="entry name" value="NAC"/>
    <property type="match status" value="1"/>
</dbReference>
<dbReference type="FunFam" id="2.20.70.30:FF:000002">
    <property type="entry name" value="Nascent polypeptide-associated complex (NAC), alpha subunit"/>
    <property type="match status" value="1"/>
</dbReference>
<gene>
    <name evidence="10" type="ORF">BABINDRAFT_159509</name>
</gene>
<reference evidence="11" key="1">
    <citation type="submission" date="2016-05" db="EMBL/GenBank/DDBJ databases">
        <title>Comparative genomics of biotechnologically important yeasts.</title>
        <authorList>
            <consortium name="DOE Joint Genome Institute"/>
            <person name="Riley R."/>
            <person name="Haridas S."/>
            <person name="Wolfe K.H."/>
            <person name="Lopes M.R."/>
            <person name="Hittinger C.T."/>
            <person name="Goker M."/>
            <person name="Salamov A."/>
            <person name="Wisecaver J."/>
            <person name="Long T.M."/>
            <person name="Aerts A.L."/>
            <person name="Barry K."/>
            <person name="Choi C."/>
            <person name="Clum A."/>
            <person name="Coughlan A.Y."/>
            <person name="Deshpande S."/>
            <person name="Douglass A.P."/>
            <person name="Hanson S.J."/>
            <person name="Klenk H.-P."/>
            <person name="Labutti K."/>
            <person name="Lapidus A."/>
            <person name="Lindquist E."/>
            <person name="Lipzen A."/>
            <person name="Meier-Kolthoff J.P."/>
            <person name="Ohm R.A."/>
            <person name="Otillar R.P."/>
            <person name="Pangilinan J."/>
            <person name="Peng Y."/>
            <person name="Rokas A."/>
            <person name="Rosa C.A."/>
            <person name="Scheuner C."/>
            <person name="Sibirny A.A."/>
            <person name="Slot J.C."/>
            <person name="Stielow J.B."/>
            <person name="Sun H."/>
            <person name="Kurtzman C.P."/>
            <person name="Blackwell M."/>
            <person name="Grigoriev I.V."/>
            <person name="Jeffries T.W."/>
        </authorList>
    </citation>
    <scope>NUCLEOTIDE SEQUENCE [LARGE SCALE GENOMIC DNA]</scope>
    <source>
        <strain evidence="11">NRRL Y-12698</strain>
    </source>
</reference>
<accession>A0A1E3R119</accession>
<evidence type="ECO:0000256" key="4">
    <source>
        <dbReference type="ARBA" id="ARBA00022448"/>
    </source>
</evidence>
<dbReference type="GO" id="GO:0015031">
    <property type="term" value="P:protein transport"/>
    <property type="evidence" value="ECO:0007669"/>
    <property type="project" value="UniProtKB-KW"/>
</dbReference>
<sequence length="190" mass="20131">MSAEHSHSHADGDHSHSHGNEIPQGADVAVFAQNESKARKAIVKLGLKQVKGISRVTFKRKGGFIVAIDNPDVYRSPAGSYVVFGEAKVDDLNKRFAQASQLQAQAQAAAAVNQEPVDKSQEAILADFEAASLQDKVEEVDSSAPVDESGLEAGDIEVIVEQTGASRANAVKALRDHNGDMVNAIMALTS</sequence>
<dbReference type="GO" id="GO:0051082">
    <property type="term" value="F:unfolded protein binding"/>
    <property type="evidence" value="ECO:0007669"/>
    <property type="project" value="EnsemblFungi"/>
</dbReference>
<evidence type="ECO:0000256" key="1">
    <source>
        <dbReference type="ARBA" id="ARBA00004496"/>
    </source>
</evidence>
<comment type="subcellular location">
    <subcellularLocation>
        <location evidence="1">Cytoplasm</location>
    </subcellularLocation>
</comment>
<comment type="similarity">
    <text evidence="2">Belongs to the NAC-alpha family.</text>
</comment>
<evidence type="ECO:0000256" key="8">
    <source>
        <dbReference type="SAM" id="MobiDB-lite"/>
    </source>
</evidence>
<evidence type="ECO:0000313" key="10">
    <source>
        <dbReference type="EMBL" id="ODQ83042.1"/>
    </source>
</evidence>
<dbReference type="EMBL" id="KV454426">
    <property type="protein sequence ID" value="ODQ83042.1"/>
    <property type="molecule type" value="Genomic_DNA"/>
</dbReference>
<dbReference type="Pfam" id="PF19026">
    <property type="entry name" value="UBA_HYPK"/>
    <property type="match status" value="1"/>
</dbReference>
<dbReference type="PIRSF" id="PIRSF015901">
    <property type="entry name" value="NAC_alpha"/>
    <property type="match status" value="1"/>
</dbReference>
<organism evidence="10 11">
    <name type="scientific">Babjeviella inositovora NRRL Y-12698</name>
    <dbReference type="NCBI Taxonomy" id="984486"/>
    <lineage>
        <taxon>Eukaryota</taxon>
        <taxon>Fungi</taxon>
        <taxon>Dikarya</taxon>
        <taxon>Ascomycota</taxon>
        <taxon>Saccharomycotina</taxon>
        <taxon>Pichiomycetes</taxon>
        <taxon>Serinales incertae sedis</taxon>
        <taxon>Babjeviella</taxon>
    </lineage>
</organism>
<protein>
    <recommendedName>
        <fullName evidence="3">Nascent polypeptide-associated complex subunit alpha</fullName>
    </recommendedName>
    <alternativeName>
        <fullName evidence="7">Alpha-NAC</fullName>
    </alternativeName>
</protein>
<dbReference type="AlphaFoldDB" id="A0A1E3R119"/>
<feature type="compositionally biased region" description="Basic and acidic residues" evidence="8">
    <location>
        <begin position="1"/>
        <end position="19"/>
    </location>
</feature>
<dbReference type="GO" id="GO:0070300">
    <property type="term" value="F:phosphatidic acid binding"/>
    <property type="evidence" value="ECO:0007669"/>
    <property type="project" value="EnsemblFungi"/>
</dbReference>
<evidence type="ECO:0000256" key="6">
    <source>
        <dbReference type="ARBA" id="ARBA00025035"/>
    </source>
</evidence>
<dbReference type="STRING" id="984486.A0A1E3R119"/>
<dbReference type="SMART" id="SM01407">
    <property type="entry name" value="NAC"/>
    <property type="match status" value="1"/>
</dbReference>
<dbReference type="GeneID" id="30145551"/>
<dbReference type="PANTHER" id="PTHR21713">
    <property type="entry name" value="NASCENT POLYPEPTIDE ASSOCIATED COMPLEX ALPHA SUBUNIT-RELATED"/>
    <property type="match status" value="1"/>
</dbReference>
<dbReference type="PROSITE" id="PS51151">
    <property type="entry name" value="NAC_AB"/>
    <property type="match status" value="1"/>
</dbReference>
<dbReference type="InterPro" id="IPR016641">
    <property type="entry name" value="EGD2/NACA0like"/>
</dbReference>
<evidence type="ECO:0000256" key="3">
    <source>
        <dbReference type="ARBA" id="ARBA00014437"/>
    </source>
</evidence>
<comment type="function">
    <text evidence="6">Component of the nascent polypeptide-associated complex (NAC), a dynamic component of the ribosomal exit tunnel, protecting the emerging polypeptides from interaction with other cytoplasmic proteins to ensure appropriate nascent protein targeting. The NAC complex also promotes mitochondrial protein import by enhancing productive ribosome interactions with the outer mitochondrial membrane and blocks the inappropriate interaction of ribosomes translating non-secretory nascent polypeptides with translocation sites in the membrane of the endoplasmic reticulum. EGD2 may also be involved in transcription regulation.</text>
</comment>
<proteinExistence type="inferred from homology"/>
<dbReference type="CDD" id="cd22054">
    <property type="entry name" value="NAC_NACA"/>
    <property type="match status" value="1"/>
</dbReference>
<dbReference type="GO" id="GO:0070273">
    <property type="term" value="F:phosphatidylinositol-4-phosphate binding"/>
    <property type="evidence" value="ECO:0007669"/>
    <property type="project" value="EnsemblFungi"/>
</dbReference>
<feature type="region of interest" description="Disordered" evidence="8">
    <location>
        <begin position="1"/>
        <end position="22"/>
    </location>
</feature>
<dbReference type="GO" id="GO:0080025">
    <property type="term" value="F:phosphatidylinositol-3,5-bisphosphate binding"/>
    <property type="evidence" value="ECO:0007669"/>
    <property type="project" value="EnsemblFungi"/>
</dbReference>
<keyword evidence="11" id="KW-1185">Reference proteome</keyword>
<feature type="domain" description="NAC-A/B" evidence="9">
    <location>
        <begin position="32"/>
        <end position="96"/>
    </location>
</feature>
<dbReference type="InterPro" id="IPR002715">
    <property type="entry name" value="Nas_poly-pep-assoc_cplx_dom"/>
</dbReference>
<dbReference type="RefSeq" id="XP_018988370.1">
    <property type="nucleotide sequence ID" value="XM_019127698.1"/>
</dbReference>
<dbReference type="GO" id="GO:0006613">
    <property type="term" value="P:cotranslational protein targeting to membrane"/>
    <property type="evidence" value="ECO:0007669"/>
    <property type="project" value="EnsemblFungi"/>
</dbReference>
<evidence type="ECO:0000256" key="7">
    <source>
        <dbReference type="ARBA" id="ARBA00030300"/>
    </source>
</evidence>